<dbReference type="AlphaFoldDB" id="A0A6A3N3K2"/>
<evidence type="ECO:0000313" key="3">
    <source>
        <dbReference type="EMBL" id="KAE9349216.1"/>
    </source>
</evidence>
<dbReference type="EMBL" id="QXFV01000322">
    <property type="protein sequence ID" value="KAE9041150.1"/>
    <property type="molecule type" value="Genomic_DNA"/>
</dbReference>
<evidence type="ECO:0000313" key="2">
    <source>
        <dbReference type="EMBL" id="KAE9041150.1"/>
    </source>
</evidence>
<evidence type="ECO:0000313" key="6">
    <source>
        <dbReference type="Proteomes" id="UP000435112"/>
    </source>
</evidence>
<sequence length="41" mass="4534">MSNGGTIDWLTKSLWVVGYVNPSQPLSVVIACAMWIEKLLL</sequence>
<protein>
    <submittedName>
        <fullName evidence="1">Uncharacterized protein</fullName>
    </submittedName>
</protein>
<reference evidence="4 6" key="1">
    <citation type="submission" date="2018-09" db="EMBL/GenBank/DDBJ databases">
        <title>Genomic investigation of the strawberry pathogen Phytophthora fragariae indicates pathogenicity is determined by transcriptional variation in three key races.</title>
        <authorList>
            <person name="Adams T.M."/>
            <person name="Armitage A.D."/>
            <person name="Sobczyk M.K."/>
            <person name="Bates H.J."/>
            <person name="Dunwell J.M."/>
            <person name="Nellist C.F."/>
            <person name="Harrison R.J."/>
        </authorList>
    </citation>
    <scope>NUCLEOTIDE SEQUENCE [LARGE SCALE GENOMIC DNA]</scope>
    <source>
        <strain evidence="2 4">SCRP249</strain>
        <strain evidence="1 6">SCRP324</strain>
        <strain evidence="3 5">SCRP333</strain>
    </source>
</reference>
<proteinExistence type="predicted"/>
<dbReference type="EMBL" id="QXFU01000271">
    <property type="protein sequence ID" value="KAE9038250.1"/>
    <property type="molecule type" value="Genomic_DNA"/>
</dbReference>
<evidence type="ECO:0000313" key="1">
    <source>
        <dbReference type="EMBL" id="KAE9038250.1"/>
    </source>
</evidence>
<evidence type="ECO:0000313" key="5">
    <source>
        <dbReference type="Proteomes" id="UP000434957"/>
    </source>
</evidence>
<dbReference type="Proteomes" id="UP000434957">
    <property type="component" value="Unassembled WGS sequence"/>
</dbReference>
<organism evidence="1 6">
    <name type="scientific">Phytophthora rubi</name>
    <dbReference type="NCBI Taxonomy" id="129364"/>
    <lineage>
        <taxon>Eukaryota</taxon>
        <taxon>Sar</taxon>
        <taxon>Stramenopiles</taxon>
        <taxon>Oomycota</taxon>
        <taxon>Peronosporomycetes</taxon>
        <taxon>Peronosporales</taxon>
        <taxon>Peronosporaceae</taxon>
        <taxon>Phytophthora</taxon>
    </lineage>
</organism>
<gene>
    <name evidence="2" type="ORF">PR001_g6755</name>
    <name evidence="1" type="ORF">PR002_g6130</name>
    <name evidence="3" type="ORF">PR003_g5999</name>
</gene>
<dbReference type="EMBL" id="QXFT01000259">
    <property type="protein sequence ID" value="KAE9349216.1"/>
    <property type="molecule type" value="Genomic_DNA"/>
</dbReference>
<name>A0A6A3N3K2_9STRA</name>
<evidence type="ECO:0000313" key="4">
    <source>
        <dbReference type="Proteomes" id="UP000429607"/>
    </source>
</evidence>
<keyword evidence="5" id="KW-1185">Reference proteome</keyword>
<accession>A0A6A3N3K2</accession>
<comment type="caution">
    <text evidence="1">The sequence shown here is derived from an EMBL/GenBank/DDBJ whole genome shotgun (WGS) entry which is preliminary data.</text>
</comment>
<dbReference type="Proteomes" id="UP000435112">
    <property type="component" value="Unassembled WGS sequence"/>
</dbReference>
<dbReference type="Proteomes" id="UP000429607">
    <property type="component" value="Unassembled WGS sequence"/>
</dbReference>